<gene>
    <name evidence="2" type="ORF">PDIGIT_LOCUS12498</name>
</gene>
<sequence>MSMCVLLSSATTYLRHTKPKLSYQFISSYLFFFFFFLFLCYSIHLSIPSLANPSASRVVRGQH</sequence>
<dbReference type="EMBL" id="CAOQHR010000009">
    <property type="protein sequence ID" value="CAI6339342.1"/>
    <property type="molecule type" value="Genomic_DNA"/>
</dbReference>
<keyword evidence="3" id="KW-1185">Reference proteome</keyword>
<dbReference type="Proteomes" id="UP001152607">
    <property type="component" value="Unassembled WGS sequence"/>
</dbReference>
<reference evidence="2" key="1">
    <citation type="submission" date="2023-01" db="EMBL/GenBank/DDBJ databases">
        <authorList>
            <person name="Van Ghelder C."/>
            <person name="Rancurel C."/>
        </authorList>
    </citation>
    <scope>NUCLEOTIDE SEQUENCE</scope>
    <source>
        <strain evidence="2">CNCM I-4278</strain>
    </source>
</reference>
<accession>A0A9W4UQM2</accession>
<organism evidence="2 3">
    <name type="scientific">Periconia digitata</name>
    <dbReference type="NCBI Taxonomy" id="1303443"/>
    <lineage>
        <taxon>Eukaryota</taxon>
        <taxon>Fungi</taxon>
        <taxon>Dikarya</taxon>
        <taxon>Ascomycota</taxon>
        <taxon>Pezizomycotina</taxon>
        <taxon>Dothideomycetes</taxon>
        <taxon>Pleosporomycetidae</taxon>
        <taxon>Pleosporales</taxon>
        <taxon>Massarineae</taxon>
        <taxon>Periconiaceae</taxon>
        <taxon>Periconia</taxon>
    </lineage>
</organism>
<feature type="transmembrane region" description="Helical" evidence="1">
    <location>
        <begin position="27"/>
        <end position="47"/>
    </location>
</feature>
<evidence type="ECO:0000256" key="1">
    <source>
        <dbReference type="SAM" id="Phobius"/>
    </source>
</evidence>
<keyword evidence="1" id="KW-1133">Transmembrane helix</keyword>
<evidence type="ECO:0000313" key="2">
    <source>
        <dbReference type="EMBL" id="CAI6339342.1"/>
    </source>
</evidence>
<keyword evidence="1" id="KW-0472">Membrane</keyword>
<dbReference type="AlphaFoldDB" id="A0A9W4UQM2"/>
<keyword evidence="1" id="KW-0812">Transmembrane</keyword>
<name>A0A9W4UQM2_9PLEO</name>
<protein>
    <submittedName>
        <fullName evidence="2">Uncharacterized protein</fullName>
    </submittedName>
</protein>
<comment type="caution">
    <text evidence="2">The sequence shown here is derived from an EMBL/GenBank/DDBJ whole genome shotgun (WGS) entry which is preliminary data.</text>
</comment>
<proteinExistence type="predicted"/>
<evidence type="ECO:0000313" key="3">
    <source>
        <dbReference type="Proteomes" id="UP001152607"/>
    </source>
</evidence>